<name>A0ABS7MHZ3_9ACTN</name>
<evidence type="ECO:0000313" key="2">
    <source>
        <dbReference type="EMBL" id="MBY4796979.1"/>
    </source>
</evidence>
<dbReference type="Proteomes" id="UP000700908">
    <property type="component" value="Unassembled WGS sequence"/>
</dbReference>
<sequence length="192" mass="19841">MTNTSTQPRTVSTVDRGKLDIKALVLLAVLLAAGFILNFTVGKSIATLTGNAIGPEFIISAFCLTILIIRPNIGQALVIGLISAAVIQLTTSSPFIDFAAEGIAAMLMALIVNLGMRTPAAKLIPLVGTFVATAVSGIIFMTIKLATMGFAPEVVAALPAAMLPVIFATAAFNAVVVAALYLPMRKALKLGD</sequence>
<feature type="transmembrane region" description="Helical" evidence="1">
    <location>
        <begin position="155"/>
        <end position="182"/>
    </location>
</feature>
<accession>A0ABS7MHZ3</accession>
<comment type="caution">
    <text evidence="2">The sequence shown here is derived from an EMBL/GenBank/DDBJ whole genome shotgun (WGS) entry which is preliminary data.</text>
</comment>
<keyword evidence="1" id="KW-1133">Transmembrane helix</keyword>
<dbReference type="EMBL" id="JAIMFO010000004">
    <property type="protein sequence ID" value="MBY4796979.1"/>
    <property type="molecule type" value="Genomic_DNA"/>
</dbReference>
<keyword evidence="1" id="KW-0812">Transmembrane</keyword>
<feature type="transmembrane region" description="Helical" evidence="1">
    <location>
        <begin position="98"/>
        <end position="116"/>
    </location>
</feature>
<proteinExistence type="predicted"/>
<reference evidence="2 3" key="1">
    <citation type="submission" date="2021-08" db="EMBL/GenBank/DDBJ databases">
        <title>Collinsella faecalis sp. nov. isolated from swine faeces.</title>
        <authorList>
            <person name="Oh B.S."/>
            <person name="Lee J.H."/>
        </authorList>
    </citation>
    <scope>NUCLEOTIDE SEQUENCE [LARGE SCALE GENOMIC DNA]</scope>
    <source>
        <strain evidence="2 3">AGMB00827</strain>
    </source>
</reference>
<evidence type="ECO:0000313" key="3">
    <source>
        <dbReference type="Proteomes" id="UP000700908"/>
    </source>
</evidence>
<evidence type="ECO:0000256" key="1">
    <source>
        <dbReference type="SAM" id="Phobius"/>
    </source>
</evidence>
<gene>
    <name evidence="2" type="ORF">K6V98_01170</name>
</gene>
<protein>
    <recommendedName>
        <fullName evidence="4">Tryptophan transporter</fullName>
    </recommendedName>
</protein>
<dbReference type="RefSeq" id="WP_222198690.1">
    <property type="nucleotide sequence ID" value="NZ_JAIMFO010000004.1"/>
</dbReference>
<feature type="transmembrane region" description="Helical" evidence="1">
    <location>
        <begin position="21"/>
        <end position="40"/>
    </location>
</feature>
<keyword evidence="3" id="KW-1185">Reference proteome</keyword>
<organism evidence="2 3">
    <name type="scientific">Collinsella ureilytica</name>
    <dbReference type="NCBI Taxonomy" id="2869515"/>
    <lineage>
        <taxon>Bacteria</taxon>
        <taxon>Bacillati</taxon>
        <taxon>Actinomycetota</taxon>
        <taxon>Coriobacteriia</taxon>
        <taxon>Coriobacteriales</taxon>
        <taxon>Coriobacteriaceae</taxon>
        <taxon>Collinsella</taxon>
    </lineage>
</organism>
<evidence type="ECO:0008006" key="4">
    <source>
        <dbReference type="Google" id="ProtNLM"/>
    </source>
</evidence>
<feature type="transmembrane region" description="Helical" evidence="1">
    <location>
        <begin position="123"/>
        <end position="143"/>
    </location>
</feature>
<feature type="transmembrane region" description="Helical" evidence="1">
    <location>
        <begin position="52"/>
        <end position="69"/>
    </location>
</feature>
<keyword evidence="1" id="KW-0472">Membrane</keyword>